<accession>D2RZW5</accession>
<dbReference type="HOGENOM" id="CLU_018204_0_2_2"/>
<dbReference type="SUPFAM" id="SSF47203">
    <property type="entry name" value="Acyl-CoA dehydrogenase C-terminal domain-like"/>
    <property type="match status" value="1"/>
</dbReference>
<dbReference type="Proteomes" id="UP000001903">
    <property type="component" value="Plasmid pHTUR01"/>
</dbReference>
<dbReference type="InterPro" id="IPR009075">
    <property type="entry name" value="AcylCo_DH/oxidase_C"/>
</dbReference>
<dbReference type="EMBL" id="CP001861">
    <property type="protein sequence ID" value="ADB62662.1"/>
    <property type="molecule type" value="Genomic_DNA"/>
</dbReference>
<keyword evidence="5" id="KW-0560">Oxidoreductase</keyword>
<dbReference type="InterPro" id="IPR006091">
    <property type="entry name" value="Acyl-CoA_Oxase/DH_mid-dom"/>
</dbReference>
<dbReference type="KEGG" id="htu:Htur_3800"/>
<feature type="domain" description="Acyl-CoA dehydrogenase/oxidase C-terminal" evidence="6">
    <location>
        <begin position="239"/>
        <end position="388"/>
    </location>
</feature>
<dbReference type="Gene3D" id="1.20.140.10">
    <property type="entry name" value="Butyryl-CoA Dehydrogenase, subunit A, domain 3"/>
    <property type="match status" value="1"/>
</dbReference>
<evidence type="ECO:0000256" key="1">
    <source>
        <dbReference type="ARBA" id="ARBA00001974"/>
    </source>
</evidence>
<dbReference type="Gene3D" id="2.40.110.10">
    <property type="entry name" value="Butyryl-CoA Dehydrogenase, subunit A, domain 2"/>
    <property type="match status" value="1"/>
</dbReference>
<dbReference type="PIRSF" id="PIRSF016578">
    <property type="entry name" value="HsaA"/>
    <property type="match status" value="1"/>
</dbReference>
<protein>
    <submittedName>
        <fullName evidence="9">Acyl-CoA dehydrogenase domain protein</fullName>
    </submittedName>
</protein>
<organism evidence="9 10">
    <name type="scientific">Haloterrigena turkmenica (strain ATCC 51198 / DSM 5511 / JCM 9101 / NCIMB 13204 / VKM B-1734 / 4k)</name>
    <name type="common">Halococcus turkmenicus</name>
    <dbReference type="NCBI Taxonomy" id="543526"/>
    <lineage>
        <taxon>Archaea</taxon>
        <taxon>Methanobacteriati</taxon>
        <taxon>Methanobacteriota</taxon>
        <taxon>Stenosarchaea group</taxon>
        <taxon>Halobacteria</taxon>
        <taxon>Halobacteriales</taxon>
        <taxon>Natrialbaceae</taxon>
        <taxon>Haloterrigena</taxon>
    </lineage>
</organism>
<dbReference type="CDD" id="cd00567">
    <property type="entry name" value="ACAD"/>
    <property type="match status" value="1"/>
</dbReference>
<dbReference type="InterPro" id="IPR046373">
    <property type="entry name" value="Acyl-CoA_Oxase/DH_mid-dom_sf"/>
</dbReference>
<dbReference type="PANTHER" id="PTHR43884">
    <property type="entry name" value="ACYL-COA DEHYDROGENASE"/>
    <property type="match status" value="1"/>
</dbReference>
<feature type="domain" description="Acyl-CoA dehydrogenase/oxidase N-terminal" evidence="8">
    <location>
        <begin position="12"/>
        <end position="124"/>
    </location>
</feature>
<comment type="similarity">
    <text evidence="2 5">Belongs to the acyl-CoA dehydrogenase family.</text>
</comment>
<keyword evidence="9" id="KW-0614">Plasmid</keyword>
<keyword evidence="4 5" id="KW-0274">FAD</keyword>
<evidence type="ECO:0000256" key="4">
    <source>
        <dbReference type="ARBA" id="ARBA00022827"/>
    </source>
</evidence>
<dbReference type="Gene3D" id="1.10.540.10">
    <property type="entry name" value="Acyl-CoA dehydrogenase/oxidase, N-terminal domain"/>
    <property type="match status" value="1"/>
</dbReference>
<keyword evidence="10" id="KW-1185">Reference proteome</keyword>
<dbReference type="Pfam" id="PF02771">
    <property type="entry name" value="Acyl-CoA_dh_N"/>
    <property type="match status" value="1"/>
</dbReference>
<dbReference type="Pfam" id="PF02770">
    <property type="entry name" value="Acyl-CoA_dh_M"/>
    <property type="match status" value="1"/>
</dbReference>
<gene>
    <name evidence="9" type="ordered locus">Htur_3800</name>
</gene>
<dbReference type="PANTHER" id="PTHR43884:SF12">
    <property type="entry name" value="ISOVALERYL-COA DEHYDROGENASE, MITOCHONDRIAL-RELATED"/>
    <property type="match status" value="1"/>
</dbReference>
<proteinExistence type="inferred from homology"/>
<sequence length="397" mass="44232">MDTMSTMEYELSEEHELMKNAVTDIASQYGNDYWQDVHAKHRVPEEIFEDLADGGWFGIPLPEEYGGHDLGLLDTVIVMEALCEEHCWETTFRFTMSTVFGGISLVEHGNEEQKERYLPSIADGGDVWALGMTEPDAGLNSARISTAAEKDGDEYVINGRKQWISGMEFADHLLLMTRTTPYEEAESRFEGLTMFIVDPEADGIEYSEIPLDMYYTEPTYDLFIDDLRVHEDQVLGEVGAGMYQVFSMLNVERITAALSAWGAGKEALDKGVQYAKDRAVWSEPIGAHQAIQHPLAEAHMKMESARTQLRKAAWQYDNQVGDVGEVSNIANYLACQAAWEACEASMTTHGGMSASQEMGIAACWGVARHQRTGPVSEEMILNHIGQNVLGLPRSYSS</sequence>
<geneLocation type="plasmid" evidence="9 10">
    <name>pHTUR01</name>
</geneLocation>
<keyword evidence="3 5" id="KW-0285">Flavoprotein</keyword>
<evidence type="ECO:0000259" key="7">
    <source>
        <dbReference type="Pfam" id="PF02770"/>
    </source>
</evidence>
<dbReference type="GO" id="GO:0003995">
    <property type="term" value="F:acyl-CoA dehydrogenase activity"/>
    <property type="evidence" value="ECO:0007669"/>
    <property type="project" value="TreeGrafter"/>
</dbReference>
<evidence type="ECO:0000256" key="5">
    <source>
        <dbReference type="RuleBase" id="RU362125"/>
    </source>
</evidence>
<evidence type="ECO:0000313" key="10">
    <source>
        <dbReference type="Proteomes" id="UP000001903"/>
    </source>
</evidence>
<evidence type="ECO:0000256" key="2">
    <source>
        <dbReference type="ARBA" id="ARBA00009347"/>
    </source>
</evidence>
<evidence type="ECO:0000256" key="3">
    <source>
        <dbReference type="ARBA" id="ARBA00022630"/>
    </source>
</evidence>
<comment type="cofactor">
    <cofactor evidence="1 5">
        <name>FAD</name>
        <dbReference type="ChEBI" id="CHEBI:57692"/>
    </cofactor>
</comment>
<evidence type="ECO:0000259" key="6">
    <source>
        <dbReference type="Pfam" id="PF00441"/>
    </source>
</evidence>
<dbReference type="GO" id="GO:0050660">
    <property type="term" value="F:flavin adenine dinucleotide binding"/>
    <property type="evidence" value="ECO:0007669"/>
    <property type="project" value="InterPro"/>
</dbReference>
<dbReference type="InterPro" id="IPR013786">
    <property type="entry name" value="AcylCoA_DH/ox_N"/>
</dbReference>
<dbReference type="AlphaFoldDB" id="D2RZW5"/>
<reference evidence="9 10" key="1">
    <citation type="journal article" date="2010" name="Stand. Genomic Sci.">
        <title>Complete genome sequence of Haloterrigena turkmenica type strain (4k).</title>
        <authorList>
            <person name="Saunders E."/>
            <person name="Tindall B.J."/>
            <person name="Fahnrich R."/>
            <person name="Lapidus A."/>
            <person name="Copeland A."/>
            <person name="Del Rio T.G."/>
            <person name="Lucas S."/>
            <person name="Chen F."/>
            <person name="Tice H."/>
            <person name="Cheng J.F."/>
            <person name="Han C."/>
            <person name="Detter J.C."/>
            <person name="Bruce D."/>
            <person name="Goodwin L."/>
            <person name="Chain P."/>
            <person name="Pitluck S."/>
            <person name="Pati A."/>
            <person name="Ivanova N."/>
            <person name="Mavromatis K."/>
            <person name="Chen A."/>
            <person name="Palaniappan K."/>
            <person name="Land M."/>
            <person name="Hauser L."/>
            <person name="Chang Y.J."/>
            <person name="Jeffries C.D."/>
            <person name="Brettin T."/>
            <person name="Rohde M."/>
            <person name="Goker M."/>
            <person name="Bristow J."/>
            <person name="Eisen J.A."/>
            <person name="Markowitz V."/>
            <person name="Hugenholtz P."/>
            <person name="Klenk H.P."/>
            <person name="Kyrpides N.C."/>
        </authorList>
    </citation>
    <scope>NUCLEOTIDE SEQUENCE [LARGE SCALE GENOMIC DNA]</scope>
    <source>
        <strain evidence="10">ATCC 51198 / DSM 5511 / JCM 9101 / NCIMB 13204 / VKM B-1734 / 4k</strain>
    </source>
</reference>
<dbReference type="InterPro" id="IPR036250">
    <property type="entry name" value="AcylCo_DH-like_C"/>
</dbReference>
<evidence type="ECO:0000259" key="8">
    <source>
        <dbReference type="Pfam" id="PF02771"/>
    </source>
</evidence>
<evidence type="ECO:0000313" key="9">
    <source>
        <dbReference type="EMBL" id="ADB62662.1"/>
    </source>
</evidence>
<dbReference type="InterPro" id="IPR037069">
    <property type="entry name" value="AcylCoA_DH/ox_N_sf"/>
</dbReference>
<name>D2RZW5_HALTV</name>
<dbReference type="Pfam" id="PF00441">
    <property type="entry name" value="Acyl-CoA_dh_1"/>
    <property type="match status" value="1"/>
</dbReference>
<feature type="domain" description="Acyl-CoA oxidase/dehydrogenase middle" evidence="7">
    <location>
        <begin position="129"/>
        <end position="225"/>
    </location>
</feature>
<dbReference type="InterPro" id="IPR009100">
    <property type="entry name" value="AcylCoA_DH/oxidase_NM_dom_sf"/>
</dbReference>
<dbReference type="SUPFAM" id="SSF56645">
    <property type="entry name" value="Acyl-CoA dehydrogenase NM domain-like"/>
    <property type="match status" value="1"/>
</dbReference>